<dbReference type="PANTHER" id="PTHR43049:SF1">
    <property type="entry name" value="EARLY ENDOSOME ANTIGEN"/>
    <property type="match status" value="1"/>
</dbReference>
<feature type="compositionally biased region" description="Basic and acidic residues" evidence="2">
    <location>
        <begin position="1"/>
        <end position="10"/>
    </location>
</feature>
<evidence type="ECO:0000313" key="4">
    <source>
        <dbReference type="Proteomes" id="UP001244341"/>
    </source>
</evidence>
<feature type="coiled-coil region" evidence="1">
    <location>
        <begin position="874"/>
        <end position="1038"/>
    </location>
</feature>
<dbReference type="EMBL" id="CP126217">
    <property type="protein sequence ID" value="WIA19141.1"/>
    <property type="molecule type" value="Genomic_DNA"/>
</dbReference>
<feature type="coiled-coil region" evidence="1">
    <location>
        <begin position="1105"/>
        <end position="1146"/>
    </location>
</feature>
<organism evidence="3 4">
    <name type="scientific">Tetradesmus obliquus</name>
    <name type="common">Green alga</name>
    <name type="synonym">Acutodesmus obliquus</name>
    <dbReference type="NCBI Taxonomy" id="3088"/>
    <lineage>
        <taxon>Eukaryota</taxon>
        <taxon>Viridiplantae</taxon>
        <taxon>Chlorophyta</taxon>
        <taxon>core chlorophytes</taxon>
        <taxon>Chlorophyceae</taxon>
        <taxon>CS clade</taxon>
        <taxon>Sphaeropleales</taxon>
        <taxon>Scenedesmaceae</taxon>
        <taxon>Tetradesmus</taxon>
    </lineage>
</organism>
<evidence type="ECO:0000313" key="3">
    <source>
        <dbReference type="EMBL" id="WIA19141.1"/>
    </source>
</evidence>
<protein>
    <recommendedName>
        <fullName evidence="5">Transforming acidic coiled-coil-containing protein C-terminal domain-containing protein</fullName>
    </recommendedName>
</protein>
<reference evidence="3 4" key="1">
    <citation type="submission" date="2023-05" db="EMBL/GenBank/DDBJ databases">
        <title>A 100% complete, gapless, phased diploid assembly of the Scenedesmus obliquus UTEX 3031 genome.</title>
        <authorList>
            <person name="Biondi T.C."/>
            <person name="Hanschen E.R."/>
            <person name="Kwon T."/>
            <person name="Eng W."/>
            <person name="Kruse C.P.S."/>
            <person name="Koehler S.I."/>
            <person name="Kunde Y."/>
            <person name="Gleasner C.D."/>
            <person name="You Mak K.T."/>
            <person name="Polle J."/>
            <person name="Hovde B.T."/>
            <person name="Starkenburg S.R."/>
        </authorList>
    </citation>
    <scope>NUCLEOTIDE SEQUENCE [LARGE SCALE GENOMIC DNA]</scope>
    <source>
        <strain evidence="3 4">DOE0152z</strain>
    </source>
</reference>
<feature type="compositionally biased region" description="Low complexity" evidence="2">
    <location>
        <begin position="64"/>
        <end position="80"/>
    </location>
</feature>
<proteinExistence type="predicted"/>
<feature type="region of interest" description="Disordered" evidence="2">
    <location>
        <begin position="543"/>
        <end position="562"/>
    </location>
</feature>
<feature type="compositionally biased region" description="Polar residues" evidence="2">
    <location>
        <begin position="611"/>
        <end position="622"/>
    </location>
</feature>
<feature type="compositionally biased region" description="Low complexity" evidence="2">
    <location>
        <begin position="147"/>
        <end position="162"/>
    </location>
</feature>
<feature type="region of interest" description="Disordered" evidence="2">
    <location>
        <begin position="595"/>
        <end position="662"/>
    </location>
</feature>
<evidence type="ECO:0000256" key="1">
    <source>
        <dbReference type="SAM" id="Coils"/>
    </source>
</evidence>
<feature type="region of interest" description="Disordered" evidence="2">
    <location>
        <begin position="464"/>
        <end position="502"/>
    </location>
</feature>
<evidence type="ECO:0000256" key="2">
    <source>
        <dbReference type="SAM" id="MobiDB-lite"/>
    </source>
</evidence>
<keyword evidence="1" id="KW-0175">Coiled coil</keyword>
<feature type="region of interest" description="Disordered" evidence="2">
    <location>
        <begin position="435"/>
        <end position="454"/>
    </location>
</feature>
<feature type="region of interest" description="Disordered" evidence="2">
    <location>
        <begin position="834"/>
        <end position="866"/>
    </location>
</feature>
<dbReference type="PANTHER" id="PTHR43049">
    <property type="entry name" value="EARLY ENDOSOME ANTIGEN"/>
    <property type="match status" value="1"/>
</dbReference>
<feature type="compositionally biased region" description="Polar residues" evidence="2">
    <location>
        <begin position="32"/>
        <end position="42"/>
    </location>
</feature>
<feature type="region of interest" description="Disordered" evidence="2">
    <location>
        <begin position="515"/>
        <end position="537"/>
    </location>
</feature>
<feature type="region of interest" description="Disordered" evidence="2">
    <location>
        <begin position="1"/>
        <end position="234"/>
    </location>
</feature>
<keyword evidence="4" id="KW-1185">Reference proteome</keyword>
<evidence type="ECO:0008006" key="5">
    <source>
        <dbReference type="Google" id="ProtNLM"/>
    </source>
</evidence>
<name>A0ABY8UG81_TETOB</name>
<sequence length="1152" mass="120050">MDEGGIDNREMAGTTPGSVRRSSLAGMFPFLQKQQSMDTAADSSDRQQRRGMGGKIKPGKQHSRSSSGDVSDSLSPGPGDVSSSAAWHEAAGHGSATTPQGWPSNSPAPSTSTGTPSRGLFSKLLSGKKKHKGSHSPTHVAVPSSPPLGSLSLGRSSNSSHSPRSHSEQLPDYTMNVGGYGPSSSSSNGACLPNTPPHHHRHAVDADRAGDEDGGDYDSCYSTPIGSEAMLSPNQDYGGDTLDLRHMVYDAHGDKSPMPMRQDLPEVFTPGFNELLQQAGGRLQPQEPDTPPHAGALEEPTVALLTANQLALAGHMFDAPAMLLDPTAAQQQQQQQETAAAADTPETAVQADAAAAEAAAPAVADAVDEFALLEQQVIAEVEEEAAVDAFALLEQQVAAEEAEADEFAELERLAAAEAAAEASAGAVAAEGSNGSLGGLQMTEEPSLPASDLSEGAEAGLPALAAEHSGSPDGSRRPSAAGSDDSPVMGLTSAARRAARHSPMSLVRESMPLFLNDPSRAMGSPLALQPGDESLDDQDMQQLSAGSDYRGSSGGSYGGTRLLSHGGAQRVSLGGSGLSGGGSSFQSSLAPVAEASFGSSAGSPVPEGSPSFAHQQSTGSSPMSDGRCASAAAGSPGDMSPLHPRRLSSPGNGLDDAAAGQVTPCSAAGGPNLAMTPGSVYSTPTLAFGAAAQSLDTPQTHASSAIGSAIRGAVAGPLQLSPAMPDIMPEASPTLMLMPGQGFDHTVGLQGADGSTPSLLDARAASPSAVYATRFTATPFRGALAALPLDAALAAPLVDSSPFSLHEGAGMDTVCLADEAQRVAANLAAAAAAGSYSPGQASTPMHIPRQAGSPGSAAAEGRAGSPTEELRDLKVVLLTRQLTELQNKNKALEADNARLNQQLEIYEFEKEERNSQDEMEKQARQYAEEQLQVAQGEVSQLMQAKQAQADQMRALREEFMGIQQAAQQQHNAMRAAHEHMAGENAQLREERDKALDQLNMCDMQLTALKSNNNELMMAVEGAQQRCDELEAALAARDRDLAEAGRMQAEFQAKVEKMMGQVIAADTTKEHYRQKAADEAAKVQQMVAQQQQVMAERQQLLADREKYQHLKQKYMHKSAALKEAEAKLAAKESENQELMTMCDQLLQQQEAGKQ</sequence>
<accession>A0ABY8UG81</accession>
<gene>
    <name evidence="3" type="ORF">OEZ85_003789</name>
</gene>
<dbReference type="Proteomes" id="UP001244341">
    <property type="component" value="Chromosome 10b"/>
</dbReference>
<feature type="compositionally biased region" description="Low complexity" evidence="2">
    <location>
        <begin position="103"/>
        <end position="125"/>
    </location>
</feature>